<evidence type="ECO:0000313" key="3">
    <source>
        <dbReference type="Proteomes" id="UP000274601"/>
    </source>
</evidence>
<dbReference type="Proteomes" id="UP000274601">
    <property type="component" value="Unassembled WGS sequence"/>
</dbReference>
<feature type="compositionally biased region" description="Basic and acidic residues" evidence="1">
    <location>
        <begin position="134"/>
        <end position="143"/>
    </location>
</feature>
<keyword evidence="3" id="KW-1185">Reference proteome</keyword>
<comment type="caution">
    <text evidence="2">The sequence shown here is derived from an EMBL/GenBank/DDBJ whole genome shotgun (WGS) entry which is preliminary data.</text>
</comment>
<proteinExistence type="predicted"/>
<dbReference type="OrthoDB" id="3629757at2"/>
<reference evidence="2 3" key="1">
    <citation type="submission" date="2018-10" db="EMBL/GenBank/DDBJ databases">
        <title>Genomic Encyclopedia of Archaeal and Bacterial Type Strains, Phase II (KMG-II): from individual species to whole genera.</title>
        <authorList>
            <person name="Goeker M."/>
        </authorList>
    </citation>
    <scope>NUCLEOTIDE SEQUENCE [LARGE SCALE GENOMIC DNA]</scope>
    <source>
        <strain evidence="2 3">DSM 43383</strain>
    </source>
</reference>
<accession>A0A495QUI9</accession>
<dbReference type="RefSeq" id="WP_121434384.1">
    <property type="nucleotide sequence ID" value="NZ_RBWU01000002.1"/>
</dbReference>
<protein>
    <submittedName>
        <fullName evidence="2">Uncharacterized protein</fullName>
    </submittedName>
</protein>
<evidence type="ECO:0000313" key="2">
    <source>
        <dbReference type="EMBL" id="RKS77159.1"/>
    </source>
</evidence>
<dbReference type="EMBL" id="RBWU01000002">
    <property type="protein sequence ID" value="RKS77159.1"/>
    <property type="molecule type" value="Genomic_DNA"/>
</dbReference>
<evidence type="ECO:0000256" key="1">
    <source>
        <dbReference type="SAM" id="MobiDB-lite"/>
    </source>
</evidence>
<organism evidence="2 3">
    <name type="scientific">Actinomadura pelletieri DSM 43383</name>
    <dbReference type="NCBI Taxonomy" id="1120940"/>
    <lineage>
        <taxon>Bacteria</taxon>
        <taxon>Bacillati</taxon>
        <taxon>Actinomycetota</taxon>
        <taxon>Actinomycetes</taxon>
        <taxon>Streptosporangiales</taxon>
        <taxon>Thermomonosporaceae</taxon>
        <taxon>Actinomadura</taxon>
    </lineage>
</organism>
<name>A0A495QUI9_9ACTN</name>
<sequence length="229" mass="25303">MANLNPIEEVLGALRDHWLDVMERLDEEARVMLMALLRQYSDADPDDRPDIALEVVLHLGDSLPADHPVRRAVVRADSPMRAVGTADPPQVDFDDLFAELQRRMAVVDESAHRVTGVDEVKSRLFAAPSLSPRQVRERGHDPDDPALIRLTPTGGETRLPGFQFDESGAPRPVVLRINAMLGADTDPWGTASWWLEDNARFNEAPSRLLGRMADEDLTTAAAAVIEDGD</sequence>
<dbReference type="AlphaFoldDB" id="A0A495QUI9"/>
<gene>
    <name evidence="2" type="ORF">BZB76_2534</name>
</gene>
<feature type="region of interest" description="Disordered" evidence="1">
    <location>
        <begin position="131"/>
        <end position="155"/>
    </location>
</feature>